<proteinExistence type="inferred from homology"/>
<dbReference type="InterPro" id="IPR000462">
    <property type="entry name" value="CDP-OH_P_trans"/>
</dbReference>
<dbReference type="OrthoDB" id="9785831at2"/>
<evidence type="ECO:0000256" key="2">
    <source>
        <dbReference type="RuleBase" id="RU003750"/>
    </source>
</evidence>
<dbReference type="Gene3D" id="1.20.120.1760">
    <property type="match status" value="1"/>
</dbReference>
<evidence type="ECO:0000256" key="1">
    <source>
        <dbReference type="ARBA" id="ARBA00022679"/>
    </source>
</evidence>
<comment type="similarity">
    <text evidence="2">Belongs to the CDP-alcohol phosphatidyltransferase class-I family.</text>
</comment>
<dbReference type="GO" id="GO:0008654">
    <property type="term" value="P:phospholipid biosynthetic process"/>
    <property type="evidence" value="ECO:0007669"/>
    <property type="project" value="InterPro"/>
</dbReference>
<dbReference type="Proteomes" id="UP000280881">
    <property type="component" value="Unassembled WGS sequence"/>
</dbReference>
<dbReference type="InterPro" id="IPR048254">
    <property type="entry name" value="CDP_ALCOHOL_P_TRANSF_CS"/>
</dbReference>
<dbReference type="InterPro" id="IPR043130">
    <property type="entry name" value="CDP-OH_PTrfase_TM_dom"/>
</dbReference>
<feature type="transmembrane region" description="Helical" evidence="3">
    <location>
        <begin position="153"/>
        <end position="175"/>
    </location>
</feature>
<keyword evidence="3" id="KW-1133">Transmembrane helix</keyword>
<dbReference type="RefSeq" id="WP_121171492.1">
    <property type="nucleotide sequence ID" value="NZ_RBIE01000003.1"/>
</dbReference>
<evidence type="ECO:0000256" key="3">
    <source>
        <dbReference type="SAM" id="Phobius"/>
    </source>
</evidence>
<gene>
    <name evidence="4" type="ORF">C7457_1424</name>
</gene>
<keyword evidence="3" id="KW-0472">Membrane</keyword>
<organism evidence="4 5">
    <name type="scientific">Thermovibrio guaymasensis</name>
    <dbReference type="NCBI Taxonomy" id="240167"/>
    <lineage>
        <taxon>Bacteria</taxon>
        <taxon>Pseudomonadati</taxon>
        <taxon>Aquificota</taxon>
        <taxon>Aquificia</taxon>
        <taxon>Desulfurobacteriales</taxon>
        <taxon>Desulfurobacteriaceae</taxon>
        <taxon>Thermovibrio</taxon>
    </lineage>
</organism>
<dbReference type="EMBL" id="RBIE01000003">
    <property type="protein sequence ID" value="RKQ60602.1"/>
    <property type="molecule type" value="Genomic_DNA"/>
</dbReference>
<comment type="caution">
    <text evidence="4">The sequence shown here is derived from an EMBL/GenBank/DDBJ whole genome shotgun (WGS) entry which is preliminary data.</text>
</comment>
<accession>A0A420W616</accession>
<name>A0A420W616_9BACT</name>
<reference evidence="4 5" key="1">
    <citation type="submission" date="2018-10" db="EMBL/GenBank/DDBJ databases">
        <title>Genomic Encyclopedia of Type Strains, Phase IV (KMG-IV): sequencing the most valuable type-strain genomes for metagenomic binning, comparative biology and taxonomic classification.</title>
        <authorList>
            <person name="Goeker M."/>
        </authorList>
    </citation>
    <scope>NUCLEOTIDE SEQUENCE [LARGE SCALE GENOMIC DNA]</scope>
    <source>
        <strain evidence="4 5">DSM 15521</strain>
    </source>
</reference>
<evidence type="ECO:0000313" key="5">
    <source>
        <dbReference type="Proteomes" id="UP000280881"/>
    </source>
</evidence>
<dbReference type="GO" id="GO:0016780">
    <property type="term" value="F:phosphotransferase activity, for other substituted phosphate groups"/>
    <property type="evidence" value="ECO:0007669"/>
    <property type="project" value="InterPro"/>
</dbReference>
<keyword evidence="1 2" id="KW-0808">Transferase</keyword>
<feature type="transmembrane region" description="Helical" evidence="3">
    <location>
        <begin position="113"/>
        <end position="133"/>
    </location>
</feature>
<evidence type="ECO:0000313" key="4">
    <source>
        <dbReference type="EMBL" id="RKQ60602.1"/>
    </source>
</evidence>
<dbReference type="Pfam" id="PF01066">
    <property type="entry name" value="CDP-OH_P_transf"/>
    <property type="match status" value="1"/>
</dbReference>
<dbReference type="PROSITE" id="PS00379">
    <property type="entry name" value="CDP_ALCOHOL_P_TRANSF"/>
    <property type="match status" value="1"/>
</dbReference>
<dbReference type="AlphaFoldDB" id="A0A420W616"/>
<feature type="transmembrane region" description="Helical" evidence="3">
    <location>
        <begin position="31"/>
        <end position="53"/>
    </location>
</feature>
<dbReference type="GO" id="GO:0016020">
    <property type="term" value="C:membrane"/>
    <property type="evidence" value="ECO:0007669"/>
    <property type="project" value="InterPro"/>
</dbReference>
<keyword evidence="5" id="KW-1185">Reference proteome</keyword>
<protein>
    <submittedName>
        <fullName evidence="4">CDP-diacylglycerol--glycerol-3-phosphate 3-phosphatidyltransferase</fullName>
    </submittedName>
</protein>
<keyword evidence="3" id="KW-0812">Transmembrane</keyword>
<sequence length="192" mass="20821">MISSTNIKAKTQELLRPLAQNLESIGVTPNAITFLGFILSLLSGILIGVGEVLSGALLFTLSGLCDTLDGILARVSGRKSSFGAFLDSFLDRYSDFFPLAGVCYFAHVNQDSLLLVLTLLTIAGSYATSYARARAESLGVDCKVGLVERPERFFILLFALFTGYLLPTLSVLAVLTNFTAFQRLMCTMRELS</sequence>